<feature type="region of interest" description="Disordered" evidence="1">
    <location>
        <begin position="477"/>
        <end position="497"/>
    </location>
</feature>
<feature type="compositionally biased region" description="Basic and acidic residues" evidence="1">
    <location>
        <begin position="309"/>
        <end position="334"/>
    </location>
</feature>
<feature type="compositionally biased region" description="Polar residues" evidence="1">
    <location>
        <begin position="73"/>
        <end position="82"/>
    </location>
</feature>
<reference evidence="2" key="1">
    <citation type="journal article" date="2020" name="Fungal Divers.">
        <title>Resolving the Mortierellaceae phylogeny through synthesis of multi-gene phylogenetics and phylogenomics.</title>
        <authorList>
            <person name="Vandepol N."/>
            <person name="Liber J."/>
            <person name="Desiro A."/>
            <person name="Na H."/>
            <person name="Kennedy M."/>
            <person name="Barry K."/>
            <person name="Grigoriev I.V."/>
            <person name="Miller A.N."/>
            <person name="O'Donnell K."/>
            <person name="Stajich J.E."/>
            <person name="Bonito G."/>
        </authorList>
    </citation>
    <scope>NUCLEOTIDE SEQUENCE</scope>
    <source>
        <strain evidence="2">NRRL 2591</strain>
    </source>
</reference>
<feature type="compositionally biased region" description="Basic and acidic residues" evidence="1">
    <location>
        <begin position="478"/>
        <end position="497"/>
    </location>
</feature>
<proteinExistence type="predicted"/>
<name>A0A9P6F2A4_9FUNG</name>
<evidence type="ECO:0000313" key="2">
    <source>
        <dbReference type="EMBL" id="KAF9540279.1"/>
    </source>
</evidence>
<sequence>MTQEAIKSPGRHRYRLSQAQGENSVLATHIQEKDDERQDDAARPEDNTSGEPESAESVVEAVHKVNGRGVDVSRSQPQTLSKARTDNRIRTRYTPFMKLPVPPAKANLSTVPTRKRRLPPKEITKELPTKRRRGNGPKEKKEDTEQDHHLEWDQDEEKYMDVRTLEEACRPSTQIHYKRSQAIFMKWCKRERFEDGHKVTREKYYEYMKELLFPPSIDGSDAHPIGVVSRPVAYAHKSALRYLYISQCLADGVVPNFKGVLHDERIEGLIKEYQARLEKVGRSSTSRSTVGLTKRMTSGQAVTGSTSIEMEKEKDPEQDEGKEKDPEQDGVKEKRSIAAALKKPWKIRKQQDNTPDLSQQIQTIQTTLASMTQFMQTFRDETKAAIGICVEHSKSAEESVGKLQGRITRMERSIQGLWSKLDDYGMSFVEQAMDDMETRHRRQGEQLRTMRRLVEHHNSMKEIDQELPEDACQEVDYDQEKFDQEVDHDQEKFDQEV</sequence>
<feature type="compositionally biased region" description="Polar residues" evidence="1">
    <location>
        <begin position="284"/>
        <end position="308"/>
    </location>
</feature>
<feature type="compositionally biased region" description="Polar residues" evidence="1">
    <location>
        <begin position="17"/>
        <end position="26"/>
    </location>
</feature>
<protein>
    <submittedName>
        <fullName evidence="2">Uncharacterized protein</fullName>
    </submittedName>
</protein>
<feature type="region of interest" description="Disordered" evidence="1">
    <location>
        <begin position="1"/>
        <end position="86"/>
    </location>
</feature>
<comment type="caution">
    <text evidence="2">The sequence shown here is derived from an EMBL/GenBank/DDBJ whole genome shotgun (WGS) entry which is preliminary data.</text>
</comment>
<accession>A0A9P6F2A4</accession>
<keyword evidence="3" id="KW-1185">Reference proteome</keyword>
<feature type="compositionally biased region" description="Basic and acidic residues" evidence="1">
    <location>
        <begin position="136"/>
        <end position="150"/>
    </location>
</feature>
<organism evidence="2 3">
    <name type="scientific">Mortierella hygrophila</name>
    <dbReference type="NCBI Taxonomy" id="979708"/>
    <lineage>
        <taxon>Eukaryota</taxon>
        <taxon>Fungi</taxon>
        <taxon>Fungi incertae sedis</taxon>
        <taxon>Mucoromycota</taxon>
        <taxon>Mortierellomycotina</taxon>
        <taxon>Mortierellomycetes</taxon>
        <taxon>Mortierellales</taxon>
        <taxon>Mortierellaceae</taxon>
        <taxon>Mortierella</taxon>
    </lineage>
</organism>
<feature type="compositionally biased region" description="Basic and acidic residues" evidence="1">
    <location>
        <begin position="119"/>
        <end position="129"/>
    </location>
</feature>
<feature type="compositionally biased region" description="Basic and acidic residues" evidence="1">
    <location>
        <begin position="30"/>
        <end position="46"/>
    </location>
</feature>
<evidence type="ECO:0000313" key="3">
    <source>
        <dbReference type="Proteomes" id="UP000723463"/>
    </source>
</evidence>
<feature type="region of interest" description="Disordered" evidence="1">
    <location>
        <begin position="284"/>
        <end position="334"/>
    </location>
</feature>
<evidence type="ECO:0000256" key="1">
    <source>
        <dbReference type="SAM" id="MobiDB-lite"/>
    </source>
</evidence>
<dbReference type="AlphaFoldDB" id="A0A9P6F2A4"/>
<feature type="region of interest" description="Disordered" evidence="1">
    <location>
        <begin position="99"/>
        <end position="150"/>
    </location>
</feature>
<dbReference type="EMBL" id="JAAAXW010000207">
    <property type="protein sequence ID" value="KAF9540279.1"/>
    <property type="molecule type" value="Genomic_DNA"/>
</dbReference>
<gene>
    <name evidence="2" type="ORF">EC957_004438</name>
</gene>
<dbReference type="Proteomes" id="UP000723463">
    <property type="component" value="Unassembled WGS sequence"/>
</dbReference>